<organism evidence="10 11">
    <name type="scientific">Salmonirosea aquatica</name>
    <dbReference type="NCBI Taxonomy" id="2654236"/>
    <lineage>
        <taxon>Bacteria</taxon>
        <taxon>Pseudomonadati</taxon>
        <taxon>Bacteroidota</taxon>
        <taxon>Cytophagia</taxon>
        <taxon>Cytophagales</taxon>
        <taxon>Spirosomataceae</taxon>
        <taxon>Salmonirosea</taxon>
    </lineage>
</organism>
<dbReference type="Gene3D" id="3.30.565.10">
    <property type="entry name" value="Histidine kinase-like ATPase, C-terminal domain"/>
    <property type="match status" value="1"/>
</dbReference>
<proteinExistence type="predicted"/>
<gene>
    <name evidence="10" type="ORF">GBK04_22565</name>
</gene>
<keyword evidence="5" id="KW-0547">Nucleotide-binding</keyword>
<evidence type="ECO:0000259" key="9">
    <source>
        <dbReference type="PROSITE" id="PS50109"/>
    </source>
</evidence>
<feature type="domain" description="Histidine kinase" evidence="9">
    <location>
        <begin position="161"/>
        <end position="247"/>
    </location>
</feature>
<evidence type="ECO:0000256" key="8">
    <source>
        <dbReference type="ARBA" id="ARBA00023012"/>
    </source>
</evidence>
<evidence type="ECO:0000313" key="11">
    <source>
        <dbReference type="Proteomes" id="UP000479293"/>
    </source>
</evidence>
<dbReference type="RefSeq" id="WP_152763628.1">
    <property type="nucleotide sequence ID" value="NZ_WHLY01000002.1"/>
</dbReference>
<keyword evidence="7" id="KW-0067">ATP-binding</keyword>
<accession>A0A7C9BK62</accession>
<comment type="caution">
    <text evidence="10">The sequence shown here is derived from an EMBL/GenBank/DDBJ whole genome shotgun (WGS) entry which is preliminary data.</text>
</comment>
<keyword evidence="4" id="KW-0808">Transferase</keyword>
<evidence type="ECO:0000256" key="3">
    <source>
        <dbReference type="ARBA" id="ARBA00022553"/>
    </source>
</evidence>
<evidence type="ECO:0000256" key="4">
    <source>
        <dbReference type="ARBA" id="ARBA00022679"/>
    </source>
</evidence>
<dbReference type="InterPro" id="IPR011712">
    <property type="entry name" value="Sig_transdc_His_kin_sub3_dim/P"/>
</dbReference>
<dbReference type="Pfam" id="PF07730">
    <property type="entry name" value="HisKA_3"/>
    <property type="match status" value="1"/>
</dbReference>
<evidence type="ECO:0000256" key="2">
    <source>
        <dbReference type="ARBA" id="ARBA00012438"/>
    </source>
</evidence>
<dbReference type="GO" id="GO:0046983">
    <property type="term" value="F:protein dimerization activity"/>
    <property type="evidence" value="ECO:0007669"/>
    <property type="project" value="InterPro"/>
</dbReference>
<sequence>MIAQRNDEYTQFGIRSLRGPRNSPPDLYFNQLLARKSLDEMEDTTLGVRLRKQREQIARDLHDGIGSQLTHIISRLDMLVHRNPTFEHQLIDLQDFARDTVQQLRETIWVLNQGEIAYGNLTERIRGLLTRISADVTCPTIKLTAYGDASTLLDPQLASSIFRIVQEGVNNAMKYAQCSEITVCLATDQHSLTLLISDDGKGFSAEDVPKGYGLLNFKSRTEELNGTFVLNSSDDGTEIHIEFPLPQPIKYVI</sequence>
<evidence type="ECO:0000256" key="6">
    <source>
        <dbReference type="ARBA" id="ARBA00022777"/>
    </source>
</evidence>
<dbReference type="InterPro" id="IPR005467">
    <property type="entry name" value="His_kinase_dom"/>
</dbReference>
<dbReference type="InterPro" id="IPR050482">
    <property type="entry name" value="Sensor_HK_TwoCompSys"/>
</dbReference>
<comment type="catalytic activity">
    <reaction evidence="1">
        <text>ATP + protein L-histidine = ADP + protein N-phospho-L-histidine.</text>
        <dbReference type="EC" id="2.7.13.3"/>
    </reaction>
</comment>
<dbReference type="Gene3D" id="1.20.5.1930">
    <property type="match status" value="1"/>
</dbReference>
<dbReference type="AlphaFoldDB" id="A0A7C9BK62"/>
<dbReference type="CDD" id="cd16917">
    <property type="entry name" value="HATPase_UhpB-NarQ-NarX-like"/>
    <property type="match status" value="1"/>
</dbReference>
<protein>
    <recommendedName>
        <fullName evidence="2">histidine kinase</fullName>
        <ecNumber evidence="2">2.7.13.3</ecNumber>
    </recommendedName>
</protein>
<keyword evidence="8" id="KW-0902">Two-component regulatory system</keyword>
<evidence type="ECO:0000256" key="1">
    <source>
        <dbReference type="ARBA" id="ARBA00000085"/>
    </source>
</evidence>
<dbReference type="SMART" id="SM00387">
    <property type="entry name" value="HATPase_c"/>
    <property type="match status" value="1"/>
</dbReference>
<evidence type="ECO:0000313" key="10">
    <source>
        <dbReference type="EMBL" id="MPR36054.1"/>
    </source>
</evidence>
<name>A0A7C9BK62_9BACT</name>
<dbReference type="GO" id="GO:0016020">
    <property type="term" value="C:membrane"/>
    <property type="evidence" value="ECO:0007669"/>
    <property type="project" value="InterPro"/>
</dbReference>
<dbReference type="Proteomes" id="UP000479293">
    <property type="component" value="Unassembled WGS sequence"/>
</dbReference>
<keyword evidence="11" id="KW-1185">Reference proteome</keyword>
<keyword evidence="3" id="KW-0597">Phosphoprotein</keyword>
<dbReference type="EC" id="2.7.13.3" evidence="2"/>
<dbReference type="GO" id="GO:0000155">
    <property type="term" value="F:phosphorelay sensor kinase activity"/>
    <property type="evidence" value="ECO:0007669"/>
    <property type="project" value="InterPro"/>
</dbReference>
<evidence type="ECO:0000256" key="7">
    <source>
        <dbReference type="ARBA" id="ARBA00022840"/>
    </source>
</evidence>
<dbReference type="InterPro" id="IPR036890">
    <property type="entry name" value="HATPase_C_sf"/>
</dbReference>
<evidence type="ECO:0000256" key="5">
    <source>
        <dbReference type="ARBA" id="ARBA00022741"/>
    </source>
</evidence>
<dbReference type="PROSITE" id="PS50109">
    <property type="entry name" value="HIS_KIN"/>
    <property type="match status" value="1"/>
</dbReference>
<dbReference type="InterPro" id="IPR003594">
    <property type="entry name" value="HATPase_dom"/>
</dbReference>
<dbReference type="EMBL" id="WHLY01000002">
    <property type="protein sequence ID" value="MPR36054.1"/>
    <property type="molecule type" value="Genomic_DNA"/>
</dbReference>
<keyword evidence="6" id="KW-0418">Kinase</keyword>
<dbReference type="GO" id="GO:0005524">
    <property type="term" value="F:ATP binding"/>
    <property type="evidence" value="ECO:0007669"/>
    <property type="project" value="UniProtKB-KW"/>
</dbReference>
<dbReference type="Pfam" id="PF02518">
    <property type="entry name" value="HATPase_c"/>
    <property type="match status" value="1"/>
</dbReference>
<dbReference type="PANTHER" id="PTHR24421">
    <property type="entry name" value="NITRATE/NITRITE SENSOR PROTEIN NARX-RELATED"/>
    <property type="match status" value="1"/>
</dbReference>
<dbReference type="SUPFAM" id="SSF55874">
    <property type="entry name" value="ATPase domain of HSP90 chaperone/DNA topoisomerase II/histidine kinase"/>
    <property type="match status" value="1"/>
</dbReference>
<reference evidence="10 11" key="1">
    <citation type="submission" date="2019-10" db="EMBL/GenBank/DDBJ databases">
        <title>Draft Genome Sequence of Cytophagaceae sp. SJW1-29.</title>
        <authorList>
            <person name="Choi A."/>
        </authorList>
    </citation>
    <scope>NUCLEOTIDE SEQUENCE [LARGE SCALE GENOMIC DNA]</scope>
    <source>
        <strain evidence="10 11">SJW1-29</strain>
    </source>
</reference>
<dbReference type="PANTHER" id="PTHR24421:SF10">
    <property type="entry name" value="NITRATE_NITRITE SENSOR PROTEIN NARQ"/>
    <property type="match status" value="1"/>
</dbReference>